<sequence length="427" mass="47848">MQPPTTRAAPSTRWTSFEDWDYSPMKERLTTALATINKDVILEHAGRIKGQKISMSDPFSAGQYWICFEMVAEDGTLLIARVRLPRHPDSLWISQIDESYALSCEVATMRFIEKKLPAVPVPKVYAYEGHGSELAAKAGAIYMLMEGFYGNTLMDVAFNMLDLPMVTQEHIMTQWTMAQAQLATLTFPQIGSICSITESGEPVVGKLSTAAAEGLVSQGPFPSTTEYLSAVGLGALRRAEARAQPSDGIPYALLGPRVFLDVVSRGGLIDKHDELYPLNHMDLGTQNIIVDDDFNFLAVIDWEFAQTAPWEVSYYPFPFPLLMSDDEVQSVLQDPEHIAYTNVSRQNAARQLYSRKFREAEEKLGMEGRPLERSISGVLDGPFSRIWHCFTRIGGRPSQDEYMVREIVRLAWGLDKEGVDQYLLKLT</sequence>
<organism evidence="2 3">
    <name type="scientific">Apiospora arundinis</name>
    <dbReference type="NCBI Taxonomy" id="335852"/>
    <lineage>
        <taxon>Eukaryota</taxon>
        <taxon>Fungi</taxon>
        <taxon>Dikarya</taxon>
        <taxon>Ascomycota</taxon>
        <taxon>Pezizomycotina</taxon>
        <taxon>Sordariomycetes</taxon>
        <taxon>Xylariomycetidae</taxon>
        <taxon>Amphisphaeriales</taxon>
        <taxon>Apiosporaceae</taxon>
        <taxon>Apiospora</taxon>
    </lineage>
</organism>
<reference evidence="2 3" key="1">
    <citation type="journal article" date="2024" name="IMA Fungus">
        <title>Apiospora arundinis, a panoply of carbohydrate-active enzymes and secondary metabolites.</title>
        <authorList>
            <person name="Sorensen T."/>
            <person name="Petersen C."/>
            <person name="Muurmann A.T."/>
            <person name="Christiansen J.V."/>
            <person name="Brundto M.L."/>
            <person name="Overgaard C.K."/>
            <person name="Boysen A.T."/>
            <person name="Wollenberg R.D."/>
            <person name="Larsen T.O."/>
            <person name="Sorensen J.L."/>
            <person name="Nielsen K.L."/>
            <person name="Sondergaard T.E."/>
        </authorList>
    </citation>
    <scope>NUCLEOTIDE SEQUENCE [LARGE SCALE GENOMIC DNA]</scope>
    <source>
        <strain evidence="2 3">AAU 773</strain>
    </source>
</reference>
<name>A0ABR2IHY5_9PEZI</name>
<protein>
    <recommendedName>
        <fullName evidence="1">Aminoglycoside phosphotransferase domain-containing protein</fullName>
    </recommendedName>
</protein>
<proteinExistence type="predicted"/>
<dbReference type="EMBL" id="JAPCWZ010000005">
    <property type="protein sequence ID" value="KAK8863200.1"/>
    <property type="molecule type" value="Genomic_DNA"/>
</dbReference>
<feature type="domain" description="Aminoglycoside phosphotransferase" evidence="1">
    <location>
        <begin position="102"/>
        <end position="309"/>
    </location>
</feature>
<dbReference type="InterPro" id="IPR011009">
    <property type="entry name" value="Kinase-like_dom_sf"/>
</dbReference>
<accession>A0ABR2IHY5</accession>
<gene>
    <name evidence="2" type="ORF">PGQ11_009435</name>
</gene>
<dbReference type="PANTHER" id="PTHR21310">
    <property type="entry name" value="AMINOGLYCOSIDE PHOSPHOTRANSFERASE-RELATED-RELATED"/>
    <property type="match status" value="1"/>
</dbReference>
<evidence type="ECO:0000259" key="1">
    <source>
        <dbReference type="Pfam" id="PF01636"/>
    </source>
</evidence>
<dbReference type="PANTHER" id="PTHR21310:SF15">
    <property type="entry name" value="AMINOGLYCOSIDE PHOSPHOTRANSFERASE DOMAIN-CONTAINING PROTEIN"/>
    <property type="match status" value="1"/>
</dbReference>
<evidence type="ECO:0000313" key="3">
    <source>
        <dbReference type="Proteomes" id="UP001390339"/>
    </source>
</evidence>
<dbReference type="InterPro" id="IPR002575">
    <property type="entry name" value="Aminoglycoside_PTrfase"/>
</dbReference>
<dbReference type="Proteomes" id="UP001390339">
    <property type="component" value="Unassembled WGS sequence"/>
</dbReference>
<keyword evidence="3" id="KW-1185">Reference proteome</keyword>
<dbReference type="InterPro" id="IPR051678">
    <property type="entry name" value="AGP_Transferase"/>
</dbReference>
<comment type="caution">
    <text evidence="2">The sequence shown here is derived from an EMBL/GenBank/DDBJ whole genome shotgun (WGS) entry which is preliminary data.</text>
</comment>
<evidence type="ECO:0000313" key="2">
    <source>
        <dbReference type="EMBL" id="KAK8863200.1"/>
    </source>
</evidence>
<dbReference type="SUPFAM" id="SSF56112">
    <property type="entry name" value="Protein kinase-like (PK-like)"/>
    <property type="match status" value="1"/>
</dbReference>
<dbReference type="Pfam" id="PF01636">
    <property type="entry name" value="APH"/>
    <property type="match status" value="1"/>
</dbReference>